<proteinExistence type="predicted"/>
<keyword evidence="3" id="KW-1185">Reference proteome</keyword>
<dbReference type="Proteomes" id="UP001163624">
    <property type="component" value="Chromosome"/>
</dbReference>
<dbReference type="EMBL" id="CP113432">
    <property type="protein sequence ID" value="WAI47146.1"/>
    <property type="molecule type" value="Genomic_DNA"/>
</dbReference>
<evidence type="ECO:0000313" key="3">
    <source>
        <dbReference type="Proteomes" id="UP001163624"/>
    </source>
</evidence>
<protein>
    <recommendedName>
        <fullName evidence="4">DUF3077 domain-containing protein</fullName>
    </recommendedName>
</protein>
<feature type="region of interest" description="Disordered" evidence="1">
    <location>
        <begin position="1"/>
        <end position="24"/>
    </location>
</feature>
<reference evidence="2" key="1">
    <citation type="submission" date="2022-11" db="EMBL/GenBank/DDBJ databases">
        <title>Pseudomonas triclosanedens sp. nov., a triclosan degrader isolated from activated sludge.</title>
        <authorList>
            <person name="Yin Y."/>
            <person name="Lu Z."/>
        </authorList>
    </citation>
    <scope>NUCLEOTIDE SEQUENCE</scope>
    <source>
        <strain evidence="2">ZM23</strain>
    </source>
</reference>
<evidence type="ECO:0008006" key="4">
    <source>
        <dbReference type="Google" id="ProtNLM"/>
    </source>
</evidence>
<accession>A0ABY6ZQT6</accession>
<sequence length="107" mass="11753">MANADHTSHPAPAERREGSRFIPLGPASQHCKLSRDATLYLNTNAPANALYDAAECRLKSVIELLSALHLGHSEHQSLSGVSRSLLLLVSDAQSLYQADHEQRGRRR</sequence>
<organism evidence="2 3">
    <name type="scientific">Pseudomonas triclosanedens</name>
    <dbReference type="NCBI Taxonomy" id="2961893"/>
    <lineage>
        <taxon>Bacteria</taxon>
        <taxon>Pseudomonadati</taxon>
        <taxon>Pseudomonadota</taxon>
        <taxon>Gammaproteobacteria</taxon>
        <taxon>Pseudomonadales</taxon>
        <taxon>Pseudomonadaceae</taxon>
        <taxon>Pseudomonas</taxon>
    </lineage>
</organism>
<gene>
    <name evidence="2" type="ORF">OU419_15305</name>
</gene>
<evidence type="ECO:0000256" key="1">
    <source>
        <dbReference type="SAM" id="MobiDB-lite"/>
    </source>
</evidence>
<name>A0ABY6ZQT6_9PSED</name>
<feature type="compositionally biased region" description="Basic and acidic residues" evidence="1">
    <location>
        <begin position="1"/>
        <end position="19"/>
    </location>
</feature>
<dbReference type="RefSeq" id="WP_254474092.1">
    <property type="nucleotide sequence ID" value="NZ_CP113432.1"/>
</dbReference>
<evidence type="ECO:0000313" key="2">
    <source>
        <dbReference type="EMBL" id="WAI47146.1"/>
    </source>
</evidence>